<dbReference type="PANTHER" id="PTHR48025:SF1">
    <property type="entry name" value="RRM DOMAIN-CONTAINING PROTEIN"/>
    <property type="match status" value="1"/>
</dbReference>
<reference evidence="5 6" key="1">
    <citation type="submission" date="2023-11" db="EMBL/GenBank/DDBJ databases">
        <title>Halocaridina rubra genome assembly.</title>
        <authorList>
            <person name="Smith C."/>
        </authorList>
    </citation>
    <scope>NUCLEOTIDE SEQUENCE [LARGE SCALE GENOMIC DNA]</scope>
    <source>
        <strain evidence="5">EP-1</strain>
        <tissue evidence="5">Whole</tissue>
    </source>
</reference>
<name>A0AAN8XMQ4_HALRR</name>
<dbReference type="GO" id="GO:0003729">
    <property type="term" value="F:mRNA binding"/>
    <property type="evidence" value="ECO:0007669"/>
    <property type="project" value="TreeGrafter"/>
</dbReference>
<dbReference type="SMART" id="SM00360">
    <property type="entry name" value="RRM"/>
    <property type="match status" value="3"/>
</dbReference>
<dbReference type="InterPro" id="IPR035979">
    <property type="entry name" value="RBD_domain_sf"/>
</dbReference>
<feature type="region of interest" description="Disordered" evidence="3">
    <location>
        <begin position="303"/>
        <end position="322"/>
    </location>
</feature>
<comment type="caution">
    <text evidence="5">The sequence shown here is derived from an EMBL/GenBank/DDBJ whole genome shotgun (WGS) entry which is preliminary data.</text>
</comment>
<dbReference type="InterPro" id="IPR000504">
    <property type="entry name" value="RRM_dom"/>
</dbReference>
<dbReference type="Pfam" id="PF00076">
    <property type="entry name" value="RRM_1"/>
    <property type="match status" value="2"/>
</dbReference>
<evidence type="ECO:0000259" key="4">
    <source>
        <dbReference type="PROSITE" id="PS50102"/>
    </source>
</evidence>
<evidence type="ECO:0000256" key="1">
    <source>
        <dbReference type="ARBA" id="ARBA00022884"/>
    </source>
</evidence>
<dbReference type="AlphaFoldDB" id="A0AAN8XMQ4"/>
<dbReference type="PANTHER" id="PTHR48025">
    <property type="entry name" value="OS02G0815200 PROTEIN"/>
    <property type="match status" value="1"/>
</dbReference>
<dbReference type="InterPro" id="IPR012677">
    <property type="entry name" value="Nucleotide-bd_a/b_plait_sf"/>
</dbReference>
<dbReference type="SUPFAM" id="SSF54928">
    <property type="entry name" value="RNA-binding domain, RBD"/>
    <property type="match status" value="3"/>
</dbReference>
<evidence type="ECO:0000313" key="6">
    <source>
        <dbReference type="Proteomes" id="UP001381693"/>
    </source>
</evidence>
<gene>
    <name evidence="5" type="primary">RBM19_1</name>
    <name evidence="5" type="ORF">SK128_000711</name>
</gene>
<evidence type="ECO:0000256" key="3">
    <source>
        <dbReference type="SAM" id="MobiDB-lite"/>
    </source>
</evidence>
<feature type="compositionally biased region" description="Basic and acidic residues" evidence="3">
    <location>
        <begin position="98"/>
        <end position="108"/>
    </location>
</feature>
<feature type="domain" description="RRM" evidence="4">
    <location>
        <begin position="337"/>
        <end position="415"/>
    </location>
</feature>
<accession>A0AAN8XMQ4</accession>
<feature type="compositionally biased region" description="Basic and acidic residues" evidence="3">
    <location>
        <begin position="303"/>
        <end position="316"/>
    </location>
</feature>
<organism evidence="5 6">
    <name type="scientific">Halocaridina rubra</name>
    <name type="common">Hawaiian red shrimp</name>
    <dbReference type="NCBI Taxonomy" id="373956"/>
    <lineage>
        <taxon>Eukaryota</taxon>
        <taxon>Metazoa</taxon>
        <taxon>Ecdysozoa</taxon>
        <taxon>Arthropoda</taxon>
        <taxon>Crustacea</taxon>
        <taxon>Multicrustacea</taxon>
        <taxon>Malacostraca</taxon>
        <taxon>Eumalacostraca</taxon>
        <taxon>Eucarida</taxon>
        <taxon>Decapoda</taxon>
        <taxon>Pleocyemata</taxon>
        <taxon>Caridea</taxon>
        <taxon>Atyoidea</taxon>
        <taxon>Atyidae</taxon>
        <taxon>Halocaridina</taxon>
    </lineage>
</organism>
<keyword evidence="6" id="KW-1185">Reference proteome</keyword>
<dbReference type="Proteomes" id="UP001381693">
    <property type="component" value="Unassembled WGS sequence"/>
</dbReference>
<sequence length="422" mass="48616">MSRVIVKNLPSKISAEDLKKHFSQKGTVTDVKLIYKNGEFRRYGFVGFESEEACREACSYFNNSFIRQAKINVEVCQDLKSTDKPRTWREKNKVKKQALKEKMKDDSKSPTSKNEKSKKKKKKELKYGDEYLQAYQDDPEFKDFVNSSKRNLDDGLVMQTPGTDSGTITDDEDSNNQDEVDVKIAHKKEISDLDYLKSLKVSSTAEDASSKGKRKLLLGMEERYTLVIRTKERCKIRQKGKVTFTKQSIKDFLKPLKCKSLRIPPKHKYVAYVGFKTEREMRRALQKNKSFLNGARVRVSKYEEPVTEEGSSHGKENAPWSAAEEKIKKTEPVAETGKLFVRNLWYSVTEDDLRNLFDKYGKIADIDLPICKLTRRPKGFATVTFMFPEHSVRAMTALDGTTFKGRLLHILPGHTDEKEKEK</sequence>
<dbReference type="Gene3D" id="3.30.70.330">
    <property type="match status" value="3"/>
</dbReference>
<dbReference type="PROSITE" id="PS50102">
    <property type="entry name" value="RRM"/>
    <property type="match status" value="2"/>
</dbReference>
<protein>
    <submittedName>
        <fullName evidence="5">RNA-binding protein 19</fullName>
    </submittedName>
</protein>
<keyword evidence="1 2" id="KW-0694">RNA-binding</keyword>
<evidence type="ECO:0000313" key="5">
    <source>
        <dbReference type="EMBL" id="KAK7081110.1"/>
    </source>
</evidence>
<feature type="region of interest" description="Disordered" evidence="3">
    <location>
        <begin position="152"/>
        <end position="176"/>
    </location>
</feature>
<feature type="region of interest" description="Disordered" evidence="3">
    <location>
        <begin position="87"/>
        <end position="122"/>
    </location>
</feature>
<feature type="non-terminal residue" evidence="5">
    <location>
        <position position="422"/>
    </location>
</feature>
<feature type="domain" description="RRM" evidence="4">
    <location>
        <begin position="2"/>
        <end position="78"/>
    </location>
</feature>
<evidence type="ECO:0000256" key="2">
    <source>
        <dbReference type="PROSITE-ProRule" id="PRU00176"/>
    </source>
</evidence>
<proteinExistence type="predicted"/>
<dbReference type="EMBL" id="JAXCGZ010005699">
    <property type="protein sequence ID" value="KAK7081110.1"/>
    <property type="molecule type" value="Genomic_DNA"/>
</dbReference>
<dbReference type="InterPro" id="IPR050502">
    <property type="entry name" value="Euk_RNA-bind_prot"/>
</dbReference>